<evidence type="ECO:0000256" key="1">
    <source>
        <dbReference type="ARBA" id="ARBA00022741"/>
    </source>
</evidence>
<feature type="compositionally biased region" description="Polar residues" evidence="3">
    <location>
        <begin position="308"/>
        <end position="319"/>
    </location>
</feature>
<feature type="domain" description="Guanylate cyclase" evidence="4">
    <location>
        <begin position="498"/>
        <end position="579"/>
    </location>
</feature>
<dbReference type="EMBL" id="GBEZ01006971">
    <property type="protein sequence ID" value="JAC78457.1"/>
    <property type="molecule type" value="Transcribed_RNA"/>
</dbReference>
<dbReference type="Gene3D" id="3.40.50.300">
    <property type="entry name" value="P-loop containing nucleotide triphosphate hydrolases"/>
    <property type="match status" value="1"/>
</dbReference>
<feature type="domain" description="Guanylate cyclase" evidence="4">
    <location>
        <begin position="77"/>
        <end position="137"/>
    </location>
</feature>
<dbReference type="GO" id="GO:0004016">
    <property type="term" value="F:adenylate cyclase activity"/>
    <property type="evidence" value="ECO:0007669"/>
    <property type="project" value="TreeGrafter"/>
</dbReference>
<keyword evidence="1" id="KW-0547">Nucleotide-binding</keyword>
<dbReference type="GO" id="GO:0005737">
    <property type="term" value="C:cytoplasm"/>
    <property type="evidence" value="ECO:0007669"/>
    <property type="project" value="TreeGrafter"/>
</dbReference>
<dbReference type="SUPFAM" id="SSF52540">
    <property type="entry name" value="P-loop containing nucleoside triphosphate hydrolases"/>
    <property type="match status" value="1"/>
</dbReference>
<evidence type="ECO:0000256" key="2">
    <source>
        <dbReference type="ARBA" id="ARBA00022840"/>
    </source>
</evidence>
<dbReference type="Pfam" id="PF00211">
    <property type="entry name" value="Guanylate_cyc"/>
    <property type="match status" value="1"/>
</dbReference>
<keyword evidence="2" id="KW-0067">ATP-binding</keyword>
<dbReference type="GO" id="GO:0009190">
    <property type="term" value="P:cyclic nucleotide biosynthetic process"/>
    <property type="evidence" value="ECO:0007669"/>
    <property type="project" value="InterPro"/>
</dbReference>
<dbReference type="Gene3D" id="3.30.70.1230">
    <property type="entry name" value="Nucleotide cyclase"/>
    <property type="match status" value="2"/>
</dbReference>
<dbReference type="PANTHER" id="PTHR16305">
    <property type="entry name" value="TESTICULAR SOLUBLE ADENYLYL CYCLASE"/>
    <property type="match status" value="1"/>
</dbReference>
<dbReference type="InterPro" id="IPR001054">
    <property type="entry name" value="A/G_cyclase"/>
</dbReference>
<gene>
    <name evidence="5" type="ORF">TSPGSL018_15070</name>
</gene>
<reference evidence="5" key="1">
    <citation type="submission" date="2014-05" db="EMBL/GenBank/DDBJ databases">
        <title>The transcriptome of the halophilic microalga Tetraselmis sp. GSL018 isolated from the Great Salt Lake, Utah.</title>
        <authorList>
            <person name="Jinkerson R.E."/>
            <person name="D'Adamo S."/>
            <person name="Posewitz M.C."/>
        </authorList>
    </citation>
    <scope>NUCLEOTIDE SEQUENCE</scope>
    <source>
        <strain evidence="5">GSL018</strain>
    </source>
</reference>
<dbReference type="InterPro" id="IPR029787">
    <property type="entry name" value="Nucleotide_cyclase"/>
</dbReference>
<evidence type="ECO:0000256" key="3">
    <source>
        <dbReference type="SAM" id="MobiDB-lite"/>
    </source>
</evidence>
<name>A0A061RZX5_9CHLO</name>
<dbReference type="GO" id="GO:0005524">
    <property type="term" value="F:ATP binding"/>
    <property type="evidence" value="ECO:0007669"/>
    <property type="project" value="UniProtKB-KW"/>
</dbReference>
<evidence type="ECO:0000259" key="4">
    <source>
        <dbReference type="PROSITE" id="PS50125"/>
    </source>
</evidence>
<organism evidence="5">
    <name type="scientific">Tetraselmis sp. GSL018</name>
    <dbReference type="NCBI Taxonomy" id="582737"/>
    <lineage>
        <taxon>Eukaryota</taxon>
        <taxon>Viridiplantae</taxon>
        <taxon>Chlorophyta</taxon>
        <taxon>core chlorophytes</taxon>
        <taxon>Chlorodendrophyceae</taxon>
        <taxon>Chlorodendrales</taxon>
        <taxon>Chlorodendraceae</taxon>
        <taxon>Tetraselmis</taxon>
    </lineage>
</organism>
<feature type="region of interest" description="Disordered" evidence="3">
    <location>
        <begin position="305"/>
        <end position="324"/>
    </location>
</feature>
<dbReference type="InterPro" id="IPR027417">
    <property type="entry name" value="P-loop_NTPase"/>
</dbReference>
<proteinExistence type="predicted"/>
<sequence length="1728" mass="188714">MGASCSCTCATQVEQPIPEKESRNHTPSQTERARNLASQITPFIPRRTVEAFLDGQLNCDNSGSILWPPEPRMQCGAVLLVDISGFTKLSEAYSKAGTEGIESFSLLISSFFAKMTDIIEAHHGDIDCFAGDAFLVVFQSNCLSAGDDSAEGSRPSRASSEAERMPISEATHLAVSCVRAIAKELRTLDEASKLSVHAAIAAGNLIAVECAGMKTLRSEAFLLGEPLLDLGRAMPLSQSSELIIAPSALEHVRDKVHGEAREGGHVCVVLEQPADRKAKVAGLSRRRLSTAMMAPLSGARPARRLTAGASSQGPQQSHAVQPAGVMDTEAVQRWRADRLELVTEKVLSVAELARAHAMGSRSGFEGNGTPKFLVRQRLSKMKSFSSKRFSSSRLTLGATGHPRPASPHHILRTDNDDVDCGAEVLLRFVPWFVRQRCVLGLQMDMLAENREVSVLFISGRVQVASPGKELIHRLQKLLGSIMDVANGDFSGTTRQVTVDEKGLAAIFVFGLPGLMQHSHLLRCVMAGIHIRNLVKGHADVTLSAGLATGSCYCGLVGNPRTRCEYAVMGDTVNTAARLAAHAAKTNQALLCGQSVQEAVVHDREAMDRIHLVPAGMVKLKGKAKEVSVYSPEVKQVFRMSNSFSSKVEILGREEELSTAVGFILADRKSECVKNIMIMEGTTGIGKTSLLQSAVLRAMKSSNGDVPKVVFCQASIQSSSRFHLCHAILGTLLSNDPHDPVAKLESDYVQSMSPSALPPVIRPHMKEIARLRGEQPIEQAQGFLSLYAELIFGRVVKNHVILVVDNAQHLENTMLCTVIRAVLGDRNKPGPPCGKLILLTTHPLVMKNPPTGIKCPELAMDPRVKHLKLEALGRYSVVRMGAQLIRCQTLSERLAGWLQDQSLGNPLQIRELCKWLKESFVLQIDGEGTADMKEEAVTWRAPSLKKLIQGQIDQLPAHLGIVLRCAAVLGFKFEDWLLLAILPEQIVTDKGGLESSLESLSAVNMVQKASSRNEWQFPNKSYQEVAYGCMLHSNQRDLHRKAARALRDAALKLGEDGNSCRWQDIDVYKRLQQEIAYHRLKIIATQSAHSSSRQAVLISDVMAAVEAVAEIVSVSMSQGNLSEAWKHQSHLQENVVPLGVAVPNNHFVVATLDVNEASLLLLARIKQFGEDSLDLFKEEQSMRVKDLQAWETALIKALQAQRLSTDNQPLKPRLSVDTRFKVIPIDIRLGKAKLLPILAEFALTGGLSDGSFAAVINQMSLAQQKLEMRVLCAAYACMLGWFGTRFSVVRDIARDMAAIESDGFESVSDFIPIAGMPFKCIFPVSWTFSSLMCGIINDVDARTVLESALRHASKRDAAGCMYLLQLFEGCWEPQSSKRISLWWTRNLDSLVPDRPLELEWTIIGHSLKKIRALQTESEKLEGSLIRSKGVQPADDDPKAMEAQELWQAMTSSTIRDSNSAPWKLVPFVVACNCIHEGLRVMLPCRLCPNSGMACLSEQMEATTVGLRHLGAAAQCLSHCLEICEASFLAAQCAPCMPAALVYAKAMLHWFQWHLQMLGEVAQCDVEDPRLRSSVRDWPRGPCLPVGPRSVLSKLLQAQAISMSDRATMEVTAACLPATVSLAKLIVFSTAGRQSVYVPSKPLISLDGNDDDGGSSTPASIDVVRVELGSRQAAAIAAAHLHGVLDRITVNGLPIPYETARGPQDVGHSHMLWEALGLLRMMGEQHFIRS</sequence>
<dbReference type="PANTHER" id="PTHR16305:SF28">
    <property type="entry name" value="GUANYLATE CYCLASE DOMAIN-CONTAINING PROTEIN"/>
    <property type="match status" value="1"/>
</dbReference>
<dbReference type="SUPFAM" id="SSF55073">
    <property type="entry name" value="Nucleotide cyclase"/>
    <property type="match status" value="1"/>
</dbReference>
<dbReference type="PROSITE" id="PS50125">
    <property type="entry name" value="GUANYLATE_CYCLASE_2"/>
    <property type="match status" value="2"/>
</dbReference>
<protein>
    <submittedName>
        <fullName evidence="5">Guanylate cyclase</fullName>
    </submittedName>
</protein>
<dbReference type="CDD" id="cd07302">
    <property type="entry name" value="CHD"/>
    <property type="match status" value="1"/>
</dbReference>
<dbReference type="GO" id="GO:0035556">
    <property type="term" value="P:intracellular signal transduction"/>
    <property type="evidence" value="ECO:0007669"/>
    <property type="project" value="InterPro"/>
</dbReference>
<accession>A0A061RZX5</accession>
<evidence type="ECO:0000313" key="5">
    <source>
        <dbReference type="EMBL" id="JAC78457.1"/>
    </source>
</evidence>